<gene>
    <name evidence="2" type="ORF">DOTSEDRAFT_71422</name>
</gene>
<reference evidence="2 3" key="2">
    <citation type="journal article" date="2012" name="PLoS Pathog.">
        <title>Diverse lifestyles and strategies of plant pathogenesis encoded in the genomes of eighteen Dothideomycetes fungi.</title>
        <authorList>
            <person name="Ohm R.A."/>
            <person name="Feau N."/>
            <person name="Henrissat B."/>
            <person name="Schoch C.L."/>
            <person name="Horwitz B.A."/>
            <person name="Barry K.W."/>
            <person name="Condon B.J."/>
            <person name="Copeland A.C."/>
            <person name="Dhillon B."/>
            <person name="Glaser F."/>
            <person name="Hesse C.N."/>
            <person name="Kosti I."/>
            <person name="LaButti K."/>
            <person name="Lindquist E.A."/>
            <person name="Lucas S."/>
            <person name="Salamov A.A."/>
            <person name="Bradshaw R.E."/>
            <person name="Ciuffetti L."/>
            <person name="Hamelin R.C."/>
            <person name="Kema G.H.J."/>
            <person name="Lawrence C."/>
            <person name="Scott J.A."/>
            <person name="Spatafora J.W."/>
            <person name="Turgeon B.G."/>
            <person name="de Wit P.J.G.M."/>
            <person name="Zhong S."/>
            <person name="Goodwin S.B."/>
            <person name="Grigoriev I.V."/>
        </authorList>
    </citation>
    <scope>NUCLEOTIDE SEQUENCE [LARGE SCALE GENOMIC DNA]</scope>
    <source>
        <strain evidence="3">NZE10 / CBS 128990</strain>
    </source>
</reference>
<evidence type="ECO:0000313" key="3">
    <source>
        <dbReference type="Proteomes" id="UP000016933"/>
    </source>
</evidence>
<name>N1PQJ5_DOTSN</name>
<keyword evidence="3" id="KW-1185">Reference proteome</keyword>
<feature type="compositionally biased region" description="Basic residues" evidence="1">
    <location>
        <begin position="50"/>
        <end position="63"/>
    </location>
</feature>
<protein>
    <submittedName>
        <fullName evidence="2">Uncharacterized protein</fullName>
    </submittedName>
</protein>
<organism evidence="2 3">
    <name type="scientific">Dothistroma septosporum (strain NZE10 / CBS 128990)</name>
    <name type="common">Red band needle blight fungus</name>
    <name type="synonym">Mycosphaerella pini</name>
    <dbReference type="NCBI Taxonomy" id="675120"/>
    <lineage>
        <taxon>Eukaryota</taxon>
        <taxon>Fungi</taxon>
        <taxon>Dikarya</taxon>
        <taxon>Ascomycota</taxon>
        <taxon>Pezizomycotina</taxon>
        <taxon>Dothideomycetes</taxon>
        <taxon>Dothideomycetidae</taxon>
        <taxon>Mycosphaerellales</taxon>
        <taxon>Mycosphaerellaceae</taxon>
        <taxon>Dothistroma</taxon>
    </lineage>
</organism>
<evidence type="ECO:0000313" key="2">
    <source>
        <dbReference type="EMBL" id="EME45721.1"/>
    </source>
</evidence>
<reference evidence="3" key="1">
    <citation type="journal article" date="2012" name="PLoS Genet.">
        <title>The genomes of the fungal plant pathogens Cladosporium fulvum and Dothistroma septosporum reveal adaptation to different hosts and lifestyles but also signatures of common ancestry.</title>
        <authorList>
            <person name="de Wit P.J.G.M."/>
            <person name="van der Burgt A."/>
            <person name="Oekmen B."/>
            <person name="Stergiopoulos I."/>
            <person name="Abd-Elsalam K.A."/>
            <person name="Aerts A.L."/>
            <person name="Bahkali A.H."/>
            <person name="Beenen H.G."/>
            <person name="Chettri P."/>
            <person name="Cox M.P."/>
            <person name="Datema E."/>
            <person name="de Vries R.P."/>
            <person name="Dhillon B."/>
            <person name="Ganley A.R."/>
            <person name="Griffiths S.A."/>
            <person name="Guo Y."/>
            <person name="Hamelin R.C."/>
            <person name="Henrissat B."/>
            <person name="Kabir M.S."/>
            <person name="Jashni M.K."/>
            <person name="Kema G."/>
            <person name="Klaubauf S."/>
            <person name="Lapidus A."/>
            <person name="Levasseur A."/>
            <person name="Lindquist E."/>
            <person name="Mehrabi R."/>
            <person name="Ohm R.A."/>
            <person name="Owen T.J."/>
            <person name="Salamov A."/>
            <person name="Schwelm A."/>
            <person name="Schijlen E."/>
            <person name="Sun H."/>
            <person name="van den Burg H.A."/>
            <person name="van Ham R.C.H.J."/>
            <person name="Zhang S."/>
            <person name="Goodwin S.B."/>
            <person name="Grigoriev I.V."/>
            <person name="Collemare J."/>
            <person name="Bradshaw R.E."/>
        </authorList>
    </citation>
    <scope>NUCLEOTIDE SEQUENCE [LARGE SCALE GENOMIC DNA]</scope>
    <source>
        <strain evidence="3">NZE10 / CBS 128990</strain>
    </source>
</reference>
<dbReference type="EMBL" id="KB446538">
    <property type="protein sequence ID" value="EME45721.1"/>
    <property type="molecule type" value="Genomic_DNA"/>
</dbReference>
<sequence>MRPNTHWREQKEASARRSSHVRLDWASTRQHRPSRQLLAARMGKRDYKHFGHNVLPRRRPRSHLTRSTIDTHTGLNGEIGNLQHQERDLVGTLGRRTQCNSGRAHPRDTYSRRSESRRRHVPLSFQSLIVEREGPRIYVDVASGDEGEIRIRD</sequence>
<feature type="region of interest" description="Disordered" evidence="1">
    <location>
        <begin position="1"/>
        <end position="63"/>
    </location>
</feature>
<feature type="compositionally biased region" description="Basic and acidic residues" evidence="1">
    <location>
        <begin position="105"/>
        <end position="114"/>
    </location>
</feature>
<dbReference type="Proteomes" id="UP000016933">
    <property type="component" value="Unassembled WGS sequence"/>
</dbReference>
<evidence type="ECO:0000256" key="1">
    <source>
        <dbReference type="SAM" id="MobiDB-lite"/>
    </source>
</evidence>
<proteinExistence type="predicted"/>
<accession>N1PQJ5</accession>
<feature type="region of interest" description="Disordered" evidence="1">
    <location>
        <begin position="96"/>
        <end position="118"/>
    </location>
</feature>
<feature type="compositionally biased region" description="Basic and acidic residues" evidence="1">
    <location>
        <begin position="1"/>
        <end position="15"/>
    </location>
</feature>
<dbReference type="HOGENOM" id="CLU_1713206_0_0_1"/>
<dbReference type="AlphaFoldDB" id="N1PQJ5"/>